<evidence type="ECO:0000313" key="4">
    <source>
        <dbReference type="Proteomes" id="UP001500443"/>
    </source>
</evidence>
<keyword evidence="4" id="KW-1185">Reference proteome</keyword>
<sequence>MPAAGAPWLLALVGRHALVTSLFALRHRPALAHATLLALAATQSRGGDGGEPGKIVHEVRHGELAHFGQVPYGRYYGAVDTTPLFLVLLGALTEHTGDDKLARRLEPQARAAVDWMLGDGGLTETGYLRHRADDGAPAGQGWRDSPGTLCAADGTRATGAVAAAAPQGYAYAALAHTARLAATAWSDPALADRLTTAADDLRTRFRTDFWLAEPDFPALALDGAGRPADALASDAGHLLWSGLLDPDRARRVGRRLLEPDFFSGWGVRTVAAGQGAYHPMAYHRGGVWPHDNAILALGLARYGLHDQARTVTSALADLAAHTPHRLPEAVAGYPRTTQPAPVPFPHASAPQSWSAATPLALLTAAEDPPQEQFTPRPRAPGPT</sequence>
<dbReference type="Gene3D" id="1.50.10.10">
    <property type="match status" value="1"/>
</dbReference>
<dbReference type="SUPFAM" id="SSF48208">
    <property type="entry name" value="Six-hairpin glycosidases"/>
    <property type="match status" value="1"/>
</dbReference>
<dbReference type="Pfam" id="PF22422">
    <property type="entry name" value="MGH1-like_GH"/>
    <property type="match status" value="1"/>
</dbReference>
<organism evidence="3 4">
    <name type="scientific">Streptomyces synnematoformans</name>
    <dbReference type="NCBI Taxonomy" id="415721"/>
    <lineage>
        <taxon>Bacteria</taxon>
        <taxon>Bacillati</taxon>
        <taxon>Actinomycetota</taxon>
        <taxon>Actinomycetes</taxon>
        <taxon>Kitasatosporales</taxon>
        <taxon>Streptomycetaceae</taxon>
        <taxon>Streptomyces</taxon>
    </lineage>
</organism>
<dbReference type="InterPro" id="IPR008928">
    <property type="entry name" value="6-hairpin_glycosidase_sf"/>
</dbReference>
<dbReference type="InterPro" id="IPR054491">
    <property type="entry name" value="MGH1-like_GH"/>
</dbReference>
<comment type="caution">
    <text evidence="3">The sequence shown here is derived from an EMBL/GenBank/DDBJ whole genome shotgun (WGS) entry which is preliminary data.</text>
</comment>
<evidence type="ECO:0000259" key="2">
    <source>
        <dbReference type="Pfam" id="PF22422"/>
    </source>
</evidence>
<dbReference type="Proteomes" id="UP001500443">
    <property type="component" value="Unassembled WGS sequence"/>
</dbReference>
<gene>
    <name evidence="3" type="ORF">GCM10009802_56840</name>
</gene>
<accession>A0ABN1ZM25</accession>
<feature type="compositionally biased region" description="Low complexity" evidence="1">
    <location>
        <begin position="355"/>
        <end position="365"/>
    </location>
</feature>
<feature type="region of interest" description="Disordered" evidence="1">
    <location>
        <begin position="333"/>
        <end position="383"/>
    </location>
</feature>
<name>A0ABN1ZM25_9ACTN</name>
<proteinExistence type="predicted"/>
<feature type="domain" description="Mannosylglycerate hydrolase MGH1-like glycoside hydrolase" evidence="2">
    <location>
        <begin position="158"/>
        <end position="322"/>
    </location>
</feature>
<evidence type="ECO:0000256" key="1">
    <source>
        <dbReference type="SAM" id="MobiDB-lite"/>
    </source>
</evidence>
<dbReference type="EMBL" id="BAAAPF010000290">
    <property type="protein sequence ID" value="GAA1500946.1"/>
    <property type="molecule type" value="Genomic_DNA"/>
</dbReference>
<protein>
    <recommendedName>
        <fullName evidence="2">Mannosylglycerate hydrolase MGH1-like glycoside hydrolase domain-containing protein</fullName>
    </recommendedName>
</protein>
<reference evidence="3 4" key="1">
    <citation type="journal article" date="2019" name="Int. J. Syst. Evol. Microbiol.">
        <title>The Global Catalogue of Microorganisms (GCM) 10K type strain sequencing project: providing services to taxonomists for standard genome sequencing and annotation.</title>
        <authorList>
            <consortium name="The Broad Institute Genomics Platform"/>
            <consortium name="The Broad Institute Genome Sequencing Center for Infectious Disease"/>
            <person name="Wu L."/>
            <person name="Ma J."/>
        </authorList>
    </citation>
    <scope>NUCLEOTIDE SEQUENCE [LARGE SCALE GENOMIC DNA]</scope>
    <source>
        <strain evidence="3 4">JCM 15481</strain>
    </source>
</reference>
<evidence type="ECO:0000313" key="3">
    <source>
        <dbReference type="EMBL" id="GAA1500946.1"/>
    </source>
</evidence>
<dbReference type="InterPro" id="IPR012341">
    <property type="entry name" value="6hp_glycosidase-like_sf"/>
</dbReference>